<dbReference type="EMBL" id="CP029479">
    <property type="protein sequence ID" value="AWM78309.1"/>
    <property type="molecule type" value="Genomic_DNA"/>
</dbReference>
<proteinExistence type="predicted"/>
<dbReference type="AlphaFoldDB" id="A0A2Z3HZX4"/>
<keyword evidence="1" id="KW-0732">Signal</keyword>
<dbReference type="Proteomes" id="UP000247763">
    <property type="component" value="Chromosome"/>
</dbReference>
<evidence type="ECO:0000313" key="3">
    <source>
        <dbReference type="Proteomes" id="UP000247763"/>
    </source>
</evidence>
<dbReference type="RefSeq" id="WP_110450875.1">
    <property type="nucleotide sequence ID" value="NZ_CP029479.1"/>
</dbReference>
<gene>
    <name evidence="2" type="ORF">HYN04_11430</name>
</gene>
<evidence type="ECO:0000313" key="2">
    <source>
        <dbReference type="EMBL" id="AWM78309.1"/>
    </source>
</evidence>
<feature type="chain" id="PRO_5016451961" description="Secreted protein" evidence="1">
    <location>
        <begin position="22"/>
        <end position="140"/>
    </location>
</feature>
<feature type="signal peptide" evidence="1">
    <location>
        <begin position="1"/>
        <end position="21"/>
    </location>
</feature>
<protein>
    <recommendedName>
        <fullName evidence="4">Secreted protein</fullName>
    </recommendedName>
</protein>
<keyword evidence="3" id="KW-1185">Reference proteome</keyword>
<accession>A0A2Z3HZX4</accession>
<evidence type="ECO:0000256" key="1">
    <source>
        <dbReference type="SAM" id="SignalP"/>
    </source>
</evidence>
<dbReference type="OrthoDB" id="7210528at2"/>
<evidence type="ECO:0008006" key="4">
    <source>
        <dbReference type="Google" id="ProtNLM"/>
    </source>
</evidence>
<dbReference type="KEGG" id="phb:HYN04_11430"/>
<reference evidence="3" key="1">
    <citation type="submission" date="2018-05" db="EMBL/GenBank/DDBJ databases">
        <title>Genome sequencing of Phenylobacterium sp. HYN0004.</title>
        <authorList>
            <person name="Yi H."/>
            <person name="Baek C."/>
        </authorList>
    </citation>
    <scope>NUCLEOTIDE SEQUENCE [LARGE SCALE GENOMIC DNA]</scope>
    <source>
        <strain evidence="3">HYN0004</strain>
    </source>
</reference>
<name>A0A2Z3HZX4_9CAUL</name>
<organism evidence="2 3">
    <name type="scientific">Phenylobacterium parvum</name>
    <dbReference type="NCBI Taxonomy" id="2201350"/>
    <lineage>
        <taxon>Bacteria</taxon>
        <taxon>Pseudomonadati</taxon>
        <taxon>Pseudomonadota</taxon>
        <taxon>Alphaproteobacteria</taxon>
        <taxon>Caulobacterales</taxon>
        <taxon>Caulobacteraceae</taxon>
        <taxon>Phenylobacterium</taxon>
    </lineage>
</organism>
<sequence>MRRAPVIAALSALAFALPAVAETWTPYTEPTDKGLQWSFDRDYSYRDAASGRIVVMTAIGKVGATPRMGPSAPGAADGVGFVYALDCKARNLIPMGSYSPKKPLEIASGWRGEAAKKADGSDDAALMRQVCSAEGAYPTK</sequence>